<dbReference type="AlphaFoldDB" id="G0N5M4"/>
<feature type="transmembrane region" description="Helical" evidence="2">
    <location>
        <begin position="83"/>
        <end position="99"/>
    </location>
</feature>
<protein>
    <submittedName>
        <fullName evidence="3">Uncharacterized protein</fullName>
    </submittedName>
</protein>
<evidence type="ECO:0000256" key="1">
    <source>
        <dbReference type="SAM" id="MobiDB-lite"/>
    </source>
</evidence>
<keyword evidence="2" id="KW-1133">Transmembrane helix</keyword>
<dbReference type="eggNOG" id="ENOG502THN3">
    <property type="taxonomic scope" value="Eukaryota"/>
</dbReference>
<dbReference type="InParanoid" id="G0N5M4"/>
<accession>G0N5M4</accession>
<name>G0N5M4_CAEBE</name>
<dbReference type="EMBL" id="GL379840">
    <property type="protein sequence ID" value="EGT53303.1"/>
    <property type="molecule type" value="Genomic_DNA"/>
</dbReference>
<feature type="transmembrane region" description="Helical" evidence="2">
    <location>
        <begin position="51"/>
        <end position="71"/>
    </location>
</feature>
<evidence type="ECO:0000256" key="2">
    <source>
        <dbReference type="SAM" id="Phobius"/>
    </source>
</evidence>
<dbReference type="FunCoup" id="G0N5M4">
    <property type="interactions" value="440"/>
</dbReference>
<dbReference type="HOGENOM" id="CLU_1246320_0_0_1"/>
<keyword evidence="2" id="KW-0472">Membrane</keyword>
<feature type="compositionally biased region" description="Polar residues" evidence="1">
    <location>
        <begin position="181"/>
        <end position="193"/>
    </location>
</feature>
<keyword evidence="2" id="KW-0812">Transmembrane</keyword>
<gene>
    <name evidence="3" type="ORF">CAEBREN_30332</name>
</gene>
<dbReference type="OrthoDB" id="5806835at2759"/>
<organism evidence="4">
    <name type="scientific">Caenorhabditis brenneri</name>
    <name type="common">Nematode worm</name>
    <dbReference type="NCBI Taxonomy" id="135651"/>
    <lineage>
        <taxon>Eukaryota</taxon>
        <taxon>Metazoa</taxon>
        <taxon>Ecdysozoa</taxon>
        <taxon>Nematoda</taxon>
        <taxon>Chromadorea</taxon>
        <taxon>Rhabditida</taxon>
        <taxon>Rhabditina</taxon>
        <taxon>Rhabditomorpha</taxon>
        <taxon>Rhabditoidea</taxon>
        <taxon>Rhabditidae</taxon>
        <taxon>Peloderinae</taxon>
        <taxon>Caenorhabditis</taxon>
    </lineage>
</organism>
<feature type="region of interest" description="Disordered" evidence="1">
    <location>
        <begin position="159"/>
        <end position="222"/>
    </location>
</feature>
<keyword evidence="4" id="KW-1185">Reference proteome</keyword>
<evidence type="ECO:0000313" key="4">
    <source>
        <dbReference type="Proteomes" id="UP000008068"/>
    </source>
</evidence>
<feature type="compositionally biased region" description="Basic and acidic residues" evidence="1">
    <location>
        <begin position="203"/>
        <end position="222"/>
    </location>
</feature>
<reference evidence="4" key="1">
    <citation type="submission" date="2011-07" db="EMBL/GenBank/DDBJ databases">
        <authorList>
            <consortium name="Caenorhabditis brenneri Sequencing and Analysis Consortium"/>
            <person name="Wilson R.K."/>
        </authorList>
    </citation>
    <scope>NUCLEOTIDE SEQUENCE [LARGE SCALE GENOMIC DNA]</scope>
    <source>
        <strain evidence="4">PB2801</strain>
    </source>
</reference>
<dbReference type="Proteomes" id="UP000008068">
    <property type="component" value="Unassembled WGS sequence"/>
</dbReference>
<feature type="transmembrane region" description="Helical" evidence="2">
    <location>
        <begin position="26"/>
        <end position="45"/>
    </location>
</feature>
<feature type="transmembrane region" description="Helical" evidence="2">
    <location>
        <begin position="111"/>
        <end position="137"/>
    </location>
</feature>
<sequence length="222" mass="25163">MNFGLTFHKIWQKLHCWSRHLKTRRAYCAISLLNYSADLILISWMFSKQPIFLDILFCISSALIGISITGLYLKRPSVMLPDVLYKVIVSACALFNAILDADNGTSGAAPRLLMVFIALLSHIYENYFLFNAIAAFYREQEGIENRRPPPSYNLFAKSIPKPSSTIPSPSKCTTENDVENGASTSDNPNNERCSTPPPTYEFAMEKMKEMKEKEEKSMEEIV</sequence>
<feature type="compositionally biased region" description="Low complexity" evidence="1">
    <location>
        <begin position="159"/>
        <end position="173"/>
    </location>
</feature>
<evidence type="ECO:0000313" key="3">
    <source>
        <dbReference type="EMBL" id="EGT53303.1"/>
    </source>
</evidence>
<proteinExistence type="predicted"/>